<keyword evidence="6" id="KW-0051">Antiviral defense</keyword>
<evidence type="ECO:0000313" key="11">
    <source>
        <dbReference type="EMBL" id="THD69738.1"/>
    </source>
</evidence>
<evidence type="ECO:0000256" key="4">
    <source>
        <dbReference type="ARBA" id="ARBA00022741"/>
    </source>
</evidence>
<dbReference type="PANTHER" id="PTHR21174">
    <property type="match status" value="1"/>
</dbReference>
<evidence type="ECO:0000256" key="3">
    <source>
        <dbReference type="ARBA" id="ARBA00022692"/>
    </source>
</evidence>
<dbReference type="GO" id="GO:0051607">
    <property type="term" value="P:defense response to virus"/>
    <property type="evidence" value="ECO:0007669"/>
    <property type="project" value="UniProtKB-KW"/>
</dbReference>
<dbReference type="CDD" id="cd00077">
    <property type="entry name" value="HDc"/>
    <property type="match status" value="1"/>
</dbReference>
<evidence type="ECO:0000256" key="8">
    <source>
        <dbReference type="SAM" id="Phobius"/>
    </source>
</evidence>
<dbReference type="AlphaFoldDB" id="A0A4V6RRU6"/>
<gene>
    <name evidence="11" type="ORF">E7Z59_05265</name>
</gene>
<sequence>MSEIIEKSENLVTDLLSNELGQNYLYHNLRHTQRVVKNTKVLIENTPGLTEEEKEDIMVAAWFHDTGYVSDPGSHEEASVRMVSEFLKEQGFSKDRIGRIGNIIMATKMESDPDFLTGQILRDADSSHLARESYVDITELLRQELKLTGQADYTSKAWRTENIKLLSTGHHYFTDYALEQWQPGKDNNLRVLLEEEKKDQKRGKKEKIKARYKYEFSDRGIQTMYRITLNNHLRLSSIADTKANILLSVNAIIISVALSNLIPKLDNPSNKFLVIPTMVFLLFSVISIIFAIMSTRPNVTKGEFSPEEVEKKKVNLLFFGTFHSMPYEQYEQALGKLIKSNDDIYEALTRDLYYLGKVLARKYRLLRMTYMVFLIGTVISVITFIVAYSYYQG</sequence>
<dbReference type="GO" id="GO:0005886">
    <property type="term" value="C:plasma membrane"/>
    <property type="evidence" value="ECO:0007669"/>
    <property type="project" value="UniProtKB-SubCell"/>
</dbReference>
<keyword evidence="4" id="KW-0547">Nucleotide-binding</keyword>
<dbReference type="InterPro" id="IPR009218">
    <property type="entry name" value="HD_phosphohydro"/>
</dbReference>
<feature type="domain" description="Pycsar effector protein" evidence="10">
    <location>
        <begin position="225"/>
        <end position="386"/>
    </location>
</feature>
<organism evidence="11 12">
    <name type="scientific">Robertkochia marina</name>
    <dbReference type="NCBI Taxonomy" id="1227945"/>
    <lineage>
        <taxon>Bacteria</taxon>
        <taxon>Pseudomonadati</taxon>
        <taxon>Bacteroidota</taxon>
        <taxon>Flavobacteriia</taxon>
        <taxon>Flavobacteriales</taxon>
        <taxon>Flavobacteriaceae</taxon>
        <taxon>Robertkochia</taxon>
    </lineage>
</organism>
<feature type="transmembrane region" description="Helical" evidence="8">
    <location>
        <begin position="274"/>
        <end position="293"/>
    </location>
</feature>
<evidence type="ECO:0000256" key="2">
    <source>
        <dbReference type="ARBA" id="ARBA00022475"/>
    </source>
</evidence>
<dbReference type="GO" id="GO:0000166">
    <property type="term" value="F:nucleotide binding"/>
    <property type="evidence" value="ECO:0007669"/>
    <property type="project" value="UniProtKB-KW"/>
</dbReference>
<feature type="transmembrane region" description="Helical" evidence="8">
    <location>
        <begin position="243"/>
        <end position="262"/>
    </location>
</feature>
<dbReference type="RefSeq" id="WP_136335228.1">
    <property type="nucleotide sequence ID" value="NZ_QXMP01000002.1"/>
</dbReference>
<accession>A0A4V6RRU6</accession>
<dbReference type="InterPro" id="IPR006674">
    <property type="entry name" value="HD_domain"/>
</dbReference>
<dbReference type="EMBL" id="SSMC01000001">
    <property type="protein sequence ID" value="THD69738.1"/>
    <property type="molecule type" value="Genomic_DNA"/>
</dbReference>
<dbReference type="Pfam" id="PF18967">
    <property type="entry name" value="PycTM"/>
    <property type="match status" value="1"/>
</dbReference>
<dbReference type="OrthoDB" id="5728337at2"/>
<dbReference type="PANTHER" id="PTHR21174:SF0">
    <property type="entry name" value="HD PHOSPHOHYDROLASE FAMILY PROTEIN-RELATED"/>
    <property type="match status" value="1"/>
</dbReference>
<evidence type="ECO:0000259" key="9">
    <source>
        <dbReference type="Pfam" id="PF01966"/>
    </source>
</evidence>
<keyword evidence="3 8" id="KW-0812">Transmembrane</keyword>
<dbReference type="SUPFAM" id="SSF109604">
    <property type="entry name" value="HD-domain/PDEase-like"/>
    <property type="match status" value="1"/>
</dbReference>
<evidence type="ECO:0000259" key="10">
    <source>
        <dbReference type="Pfam" id="PF18967"/>
    </source>
</evidence>
<dbReference type="Proteomes" id="UP000305939">
    <property type="component" value="Unassembled WGS sequence"/>
</dbReference>
<keyword evidence="2" id="KW-1003">Cell membrane</keyword>
<reference evidence="11 12" key="1">
    <citation type="submission" date="2019-04" db="EMBL/GenBank/DDBJ databases">
        <title>Draft genome sequence of Robertkochia marina CC-AMO-30D.</title>
        <authorList>
            <person name="Hameed A."/>
            <person name="Lin S.-Y."/>
            <person name="Shahina M."/>
            <person name="Lai W.-A."/>
            <person name="Young C.-C."/>
        </authorList>
    </citation>
    <scope>NUCLEOTIDE SEQUENCE [LARGE SCALE GENOMIC DNA]</scope>
    <source>
        <strain evidence="11 12">CC-AMO-30D</strain>
    </source>
</reference>
<proteinExistence type="predicted"/>
<dbReference type="InterPro" id="IPR003607">
    <property type="entry name" value="HD/PDEase_dom"/>
</dbReference>
<name>A0A4V6RRU6_9FLAO</name>
<dbReference type="Gene3D" id="1.10.3210.10">
    <property type="entry name" value="Hypothetical protein af1432"/>
    <property type="match status" value="1"/>
</dbReference>
<evidence type="ECO:0000256" key="5">
    <source>
        <dbReference type="ARBA" id="ARBA00022989"/>
    </source>
</evidence>
<keyword evidence="7 8" id="KW-0472">Membrane</keyword>
<keyword evidence="5 8" id="KW-1133">Transmembrane helix</keyword>
<dbReference type="Pfam" id="PF01966">
    <property type="entry name" value="HD"/>
    <property type="match status" value="1"/>
</dbReference>
<feature type="transmembrane region" description="Helical" evidence="8">
    <location>
        <begin position="370"/>
        <end position="391"/>
    </location>
</feature>
<evidence type="ECO:0000313" key="12">
    <source>
        <dbReference type="Proteomes" id="UP000305939"/>
    </source>
</evidence>
<protein>
    <submittedName>
        <fullName evidence="11">HD domain-containing protein</fullName>
    </submittedName>
</protein>
<evidence type="ECO:0000256" key="1">
    <source>
        <dbReference type="ARBA" id="ARBA00004236"/>
    </source>
</evidence>
<feature type="domain" description="HD" evidence="9">
    <location>
        <begin position="30"/>
        <end position="127"/>
    </location>
</feature>
<comment type="subcellular location">
    <subcellularLocation>
        <location evidence="1">Cell membrane</location>
    </subcellularLocation>
</comment>
<keyword evidence="12" id="KW-1185">Reference proteome</keyword>
<comment type="caution">
    <text evidence="11">The sequence shown here is derived from an EMBL/GenBank/DDBJ whole genome shotgun (WGS) entry which is preliminary data.</text>
</comment>
<evidence type="ECO:0000256" key="7">
    <source>
        <dbReference type="ARBA" id="ARBA00023136"/>
    </source>
</evidence>
<evidence type="ECO:0000256" key="6">
    <source>
        <dbReference type="ARBA" id="ARBA00023118"/>
    </source>
</evidence>
<dbReference type="InterPro" id="IPR043760">
    <property type="entry name" value="PycTM_dom"/>
</dbReference>